<keyword evidence="7" id="KW-0479">Metal-binding</keyword>
<keyword evidence="13" id="KW-0472">Membrane</keyword>
<dbReference type="GO" id="GO:0005506">
    <property type="term" value="F:iron ion binding"/>
    <property type="evidence" value="ECO:0007669"/>
    <property type="project" value="InterPro"/>
</dbReference>
<dbReference type="PANTHER" id="PTHR24302">
    <property type="entry name" value="CYTOCHROME P450 FAMILY 3"/>
    <property type="match status" value="1"/>
</dbReference>
<evidence type="ECO:0000256" key="11">
    <source>
        <dbReference type="ARBA" id="ARBA00023004"/>
    </source>
</evidence>
<dbReference type="PRINTS" id="PR00463">
    <property type="entry name" value="EP450I"/>
</dbReference>
<evidence type="ECO:0000313" key="15">
    <source>
        <dbReference type="Proteomes" id="UP000551758"/>
    </source>
</evidence>
<evidence type="ECO:0000256" key="13">
    <source>
        <dbReference type="ARBA" id="ARBA00023136"/>
    </source>
</evidence>
<evidence type="ECO:0000256" key="4">
    <source>
        <dbReference type="ARBA" id="ARBA00010617"/>
    </source>
</evidence>
<organism evidence="14 15">
    <name type="scientific">Diceros bicornis minor</name>
    <name type="common">South-central black rhinoceros</name>
    <dbReference type="NCBI Taxonomy" id="77932"/>
    <lineage>
        <taxon>Eukaryota</taxon>
        <taxon>Metazoa</taxon>
        <taxon>Chordata</taxon>
        <taxon>Craniata</taxon>
        <taxon>Vertebrata</taxon>
        <taxon>Euteleostomi</taxon>
        <taxon>Mammalia</taxon>
        <taxon>Eutheria</taxon>
        <taxon>Laurasiatheria</taxon>
        <taxon>Perissodactyla</taxon>
        <taxon>Rhinocerotidae</taxon>
        <taxon>Diceros</taxon>
    </lineage>
</organism>
<keyword evidence="11" id="KW-0408">Iron</keyword>
<comment type="cofactor">
    <cofactor evidence="1">
        <name>heme</name>
        <dbReference type="ChEBI" id="CHEBI:30413"/>
    </cofactor>
</comment>
<dbReference type="InterPro" id="IPR036396">
    <property type="entry name" value="Cyt_P450_sf"/>
</dbReference>
<protein>
    <recommendedName>
        <fullName evidence="5">unspecific monooxygenase</fullName>
        <ecNumber evidence="5">1.14.14.1</ecNumber>
    </recommendedName>
</protein>
<evidence type="ECO:0000256" key="2">
    <source>
        <dbReference type="ARBA" id="ARBA00004174"/>
    </source>
</evidence>
<evidence type="ECO:0000256" key="1">
    <source>
        <dbReference type="ARBA" id="ARBA00001971"/>
    </source>
</evidence>
<dbReference type="GO" id="GO:0020037">
    <property type="term" value="F:heme binding"/>
    <property type="evidence" value="ECO:0007669"/>
    <property type="project" value="InterPro"/>
</dbReference>
<dbReference type="GO" id="GO:0005789">
    <property type="term" value="C:endoplasmic reticulum membrane"/>
    <property type="evidence" value="ECO:0007669"/>
    <property type="project" value="UniProtKB-SubCell"/>
</dbReference>
<dbReference type="EC" id="1.14.14.1" evidence="5"/>
<dbReference type="EMBL" id="JACDTQ010002466">
    <property type="protein sequence ID" value="KAF5918234.1"/>
    <property type="molecule type" value="Genomic_DNA"/>
</dbReference>
<evidence type="ECO:0000313" key="14">
    <source>
        <dbReference type="EMBL" id="KAF5918234.1"/>
    </source>
</evidence>
<evidence type="ECO:0000256" key="12">
    <source>
        <dbReference type="ARBA" id="ARBA00023033"/>
    </source>
</evidence>
<reference evidence="14 15" key="1">
    <citation type="journal article" date="2020" name="Mol. Biol. Evol.">
        <title>Interspecific Gene Flow and the Evolution of Specialization in Black and White Rhinoceros.</title>
        <authorList>
            <person name="Moodley Y."/>
            <person name="Westbury M.V."/>
            <person name="Russo I.M."/>
            <person name="Gopalakrishnan S."/>
            <person name="Rakotoarivelo A."/>
            <person name="Olsen R.A."/>
            <person name="Prost S."/>
            <person name="Tunstall T."/>
            <person name="Ryder O.A."/>
            <person name="Dalen L."/>
            <person name="Bruford M.W."/>
        </authorList>
    </citation>
    <scope>NUCLEOTIDE SEQUENCE [LARGE SCALE GENOMIC DNA]</scope>
    <source>
        <strain evidence="14">SBR-YM</strain>
        <tissue evidence="14">Skin</tissue>
    </source>
</reference>
<dbReference type="GO" id="GO:0008202">
    <property type="term" value="P:steroid metabolic process"/>
    <property type="evidence" value="ECO:0007669"/>
    <property type="project" value="TreeGrafter"/>
</dbReference>
<dbReference type="Proteomes" id="UP000551758">
    <property type="component" value="Unassembled WGS sequence"/>
</dbReference>
<proteinExistence type="inferred from homology"/>
<keyword evidence="12" id="KW-0503">Monooxygenase</keyword>
<evidence type="ECO:0000256" key="6">
    <source>
        <dbReference type="ARBA" id="ARBA00022617"/>
    </source>
</evidence>
<dbReference type="SUPFAM" id="SSF48264">
    <property type="entry name" value="Cytochrome P450"/>
    <property type="match status" value="1"/>
</dbReference>
<gene>
    <name evidence="14" type="ORF">HPG69_002876</name>
</gene>
<evidence type="ECO:0000256" key="3">
    <source>
        <dbReference type="ARBA" id="ARBA00004406"/>
    </source>
</evidence>
<keyword evidence="15" id="KW-1185">Reference proteome</keyword>
<dbReference type="InterPro" id="IPR050705">
    <property type="entry name" value="Cytochrome_P450_3A"/>
</dbReference>
<keyword evidence="10" id="KW-0560">Oxidoreductase</keyword>
<dbReference type="InterPro" id="IPR002401">
    <property type="entry name" value="Cyt_P450_E_grp-I"/>
</dbReference>
<evidence type="ECO:0000256" key="7">
    <source>
        <dbReference type="ARBA" id="ARBA00022723"/>
    </source>
</evidence>
<keyword evidence="9" id="KW-0492">Microsome</keyword>
<dbReference type="AlphaFoldDB" id="A0A7J7ERN2"/>
<dbReference type="InterPro" id="IPR001128">
    <property type="entry name" value="Cyt_P450"/>
</dbReference>
<comment type="caution">
    <text evidence="14">The sequence shown here is derived from an EMBL/GenBank/DDBJ whole genome shotgun (WGS) entry which is preliminary data.</text>
</comment>
<evidence type="ECO:0000256" key="9">
    <source>
        <dbReference type="ARBA" id="ARBA00022848"/>
    </source>
</evidence>
<dbReference type="Gene3D" id="1.10.630.10">
    <property type="entry name" value="Cytochrome P450"/>
    <property type="match status" value="1"/>
</dbReference>
<comment type="subcellular location">
    <subcellularLocation>
        <location evidence="3">Endoplasmic reticulum membrane</location>
        <topology evidence="3">Peripheral membrane protein</topology>
    </subcellularLocation>
    <subcellularLocation>
        <location evidence="2">Microsome membrane</location>
        <topology evidence="2">Peripheral membrane protein</topology>
    </subcellularLocation>
</comment>
<name>A0A7J7ERN2_DICBM</name>
<sequence>MNKTVLVKECYSVFTNWRMFPIIGQYGDVLMKESRFKDKEKHHMDFLQLMINSQNFKELTTSSSLSFLMYFLATRPNVQQKLQEKIDATFPNKAPPAYYALVQMECLDMVLNESLRLFLVAGRAHRVCKKMWRSMGWSFPKGQFSKKNKGSINPYLYPPLGTEPHNCIGMRFAIMNMKLAVIRILQNFSFKPCKETEISLKLNTQGLLQPHKPIVLKVESRDGTVSGALLSLRTSVLLFKEAVSQNTRDLSLLCE</sequence>
<dbReference type="GO" id="GO:0070989">
    <property type="term" value="P:oxidative demethylation"/>
    <property type="evidence" value="ECO:0007669"/>
    <property type="project" value="TreeGrafter"/>
</dbReference>
<keyword evidence="8" id="KW-0256">Endoplasmic reticulum</keyword>
<dbReference type="GO" id="GO:0101020">
    <property type="term" value="F:estrogen 16-alpha-hydroxylase activity"/>
    <property type="evidence" value="ECO:0007669"/>
    <property type="project" value="TreeGrafter"/>
</dbReference>
<keyword evidence="6" id="KW-0349">Heme</keyword>
<evidence type="ECO:0000256" key="10">
    <source>
        <dbReference type="ARBA" id="ARBA00023002"/>
    </source>
</evidence>
<comment type="similarity">
    <text evidence="4">Belongs to the cytochrome P450 family.</text>
</comment>
<dbReference type="GO" id="GO:0050649">
    <property type="term" value="F:testosterone 6-beta-hydroxylase activity"/>
    <property type="evidence" value="ECO:0007669"/>
    <property type="project" value="TreeGrafter"/>
</dbReference>
<accession>A0A7J7ERN2</accession>
<dbReference type="PANTHER" id="PTHR24302:SF38">
    <property type="entry name" value="CYTOCHROME P450 3A5"/>
    <property type="match status" value="1"/>
</dbReference>
<evidence type="ECO:0000256" key="8">
    <source>
        <dbReference type="ARBA" id="ARBA00022824"/>
    </source>
</evidence>
<dbReference type="Pfam" id="PF00067">
    <property type="entry name" value="p450"/>
    <property type="match status" value="1"/>
</dbReference>
<evidence type="ECO:0000256" key="5">
    <source>
        <dbReference type="ARBA" id="ARBA00012109"/>
    </source>
</evidence>